<keyword evidence="3 5" id="KW-1133">Transmembrane helix</keyword>
<protein>
    <recommendedName>
        <fullName evidence="6">Integral membrane bound transporter domain-containing protein</fullName>
    </recommendedName>
</protein>
<keyword evidence="4 5" id="KW-0472">Membrane</keyword>
<feature type="transmembrane region" description="Helical" evidence="5">
    <location>
        <begin position="100"/>
        <end position="118"/>
    </location>
</feature>
<evidence type="ECO:0000256" key="3">
    <source>
        <dbReference type="ARBA" id="ARBA00022989"/>
    </source>
</evidence>
<sequence length="379" mass="41064">MRNWVKARARTFTDSINRRLHRVYHSIIPITQAAIAASLAWWAATLIFPGTKPFFAPISAIIALAPVPGRRVKRSLEIGAGTIAGVLIGELIIARIGSGVWQIGFVVFLAMVIALFLGSGMLVSVQAASSAILIATLIPVDGPGGLQRVWHAIIGTVIGIVIMALIPASPIRDIRRRLASIVQIEREVLGEIASGFRTRNPELVTTALVRIRATQPALNDIRDTLYNGAEVVRVSPLLWYARKDLKKCEKLLDPLDNAVRNTRVLARRAVVILEDDVPLDVRILDSISLMSEATGVVYSMLTEGDNRHTTEQEAARAIISVAVRTAFQLDPSDPSGMHGPVIHAQIRSTLIDLLQVCGMSREEAVQSIPAIGSTGHHPA</sequence>
<feature type="transmembrane region" description="Helical" evidence="5">
    <location>
        <begin position="27"/>
        <end position="48"/>
    </location>
</feature>
<feature type="transmembrane region" description="Helical" evidence="5">
    <location>
        <begin position="76"/>
        <end position="94"/>
    </location>
</feature>
<organism evidence="7 8">
    <name type="scientific">Lawsonella clevelandensis</name>
    <dbReference type="NCBI Taxonomy" id="1528099"/>
    <lineage>
        <taxon>Bacteria</taxon>
        <taxon>Bacillati</taxon>
        <taxon>Actinomycetota</taxon>
        <taxon>Actinomycetes</taxon>
        <taxon>Mycobacteriales</taxon>
        <taxon>Lawsonellaceae</taxon>
        <taxon>Lawsonella</taxon>
    </lineage>
</organism>
<dbReference type="RefSeq" id="WP_172621859.1">
    <property type="nucleotide sequence ID" value="NZ_CAJPTR010000048.1"/>
</dbReference>
<comment type="subcellular location">
    <subcellularLocation>
        <location evidence="1">Membrane</location>
        <topology evidence="1">Multi-pass membrane protein</topology>
    </subcellularLocation>
</comment>
<dbReference type="Pfam" id="PF13515">
    <property type="entry name" value="FUSC_2"/>
    <property type="match status" value="1"/>
</dbReference>
<dbReference type="GO" id="GO:0016020">
    <property type="term" value="C:membrane"/>
    <property type="evidence" value="ECO:0007669"/>
    <property type="project" value="UniProtKB-SubCell"/>
</dbReference>
<feature type="transmembrane region" description="Helical" evidence="5">
    <location>
        <begin position="149"/>
        <end position="168"/>
    </location>
</feature>
<dbReference type="InterPro" id="IPR049453">
    <property type="entry name" value="Memb_transporter_dom"/>
</dbReference>
<dbReference type="EMBL" id="LR584267">
    <property type="protein sequence ID" value="VHO01034.1"/>
    <property type="molecule type" value="Genomic_DNA"/>
</dbReference>
<keyword evidence="8" id="KW-1185">Reference proteome</keyword>
<name>A0A5E3ZXI5_9ACTN</name>
<evidence type="ECO:0000313" key="8">
    <source>
        <dbReference type="Proteomes" id="UP000324288"/>
    </source>
</evidence>
<evidence type="ECO:0000256" key="4">
    <source>
        <dbReference type="ARBA" id="ARBA00023136"/>
    </source>
</evidence>
<feature type="domain" description="Integral membrane bound transporter" evidence="6">
    <location>
        <begin position="40"/>
        <end position="162"/>
    </location>
</feature>
<evidence type="ECO:0000313" key="7">
    <source>
        <dbReference type="EMBL" id="VHO01034.1"/>
    </source>
</evidence>
<evidence type="ECO:0000256" key="2">
    <source>
        <dbReference type="ARBA" id="ARBA00022692"/>
    </source>
</evidence>
<evidence type="ECO:0000256" key="5">
    <source>
        <dbReference type="SAM" id="Phobius"/>
    </source>
</evidence>
<dbReference type="Proteomes" id="UP000324288">
    <property type="component" value="Chromosome"/>
</dbReference>
<evidence type="ECO:0000256" key="1">
    <source>
        <dbReference type="ARBA" id="ARBA00004141"/>
    </source>
</evidence>
<evidence type="ECO:0000259" key="6">
    <source>
        <dbReference type="Pfam" id="PF13515"/>
    </source>
</evidence>
<accession>A0A5E3ZXI5</accession>
<proteinExistence type="predicted"/>
<keyword evidence="2 5" id="KW-0812">Transmembrane</keyword>
<dbReference type="AlphaFoldDB" id="A0A5E3ZXI5"/>
<reference evidence="7 8" key="1">
    <citation type="submission" date="2019-04" db="EMBL/GenBank/DDBJ databases">
        <authorList>
            <person name="Seth-Smith MB H."/>
            <person name="Seth-Smith H."/>
        </authorList>
    </citation>
    <scope>NUCLEOTIDE SEQUENCE [LARGE SCALE GENOMIC DNA]</scope>
    <source>
        <strain evidence="7">USB-603019</strain>
    </source>
</reference>
<gene>
    <name evidence="7" type="ORF">LC603019_01094</name>
</gene>